<keyword evidence="1" id="KW-1133">Transmembrane helix</keyword>
<dbReference type="Proteomes" id="UP000594262">
    <property type="component" value="Unplaced"/>
</dbReference>
<dbReference type="SUPFAM" id="SSF52266">
    <property type="entry name" value="SGNH hydrolase"/>
    <property type="match status" value="1"/>
</dbReference>
<feature type="transmembrane region" description="Helical" evidence="1">
    <location>
        <begin position="12"/>
        <end position="29"/>
    </location>
</feature>
<dbReference type="InterPro" id="IPR036514">
    <property type="entry name" value="SGNH_hydro_sf"/>
</dbReference>
<evidence type="ECO:0000313" key="2">
    <source>
        <dbReference type="EnsemblMetazoa" id="CLYHEMP016651.1"/>
    </source>
</evidence>
<accession>A0A7M6DMQ5</accession>
<proteinExistence type="predicted"/>
<dbReference type="PANTHER" id="PTHR16165:SF5">
    <property type="entry name" value="NXPE FAMILY MEMBER 3"/>
    <property type="match status" value="1"/>
</dbReference>
<dbReference type="AlphaFoldDB" id="A0A7M6DMQ5"/>
<dbReference type="InterPro" id="IPR014756">
    <property type="entry name" value="Ig_E-set"/>
</dbReference>
<protein>
    <submittedName>
        <fullName evidence="2">Uncharacterized protein</fullName>
    </submittedName>
</protein>
<dbReference type="RefSeq" id="XP_066918723.1">
    <property type="nucleotide sequence ID" value="XM_067062622.1"/>
</dbReference>
<dbReference type="SUPFAM" id="SSF81296">
    <property type="entry name" value="E set domains"/>
    <property type="match status" value="1"/>
</dbReference>
<name>A0A7M6DMQ5_9CNID</name>
<organism evidence="2 3">
    <name type="scientific">Clytia hemisphaerica</name>
    <dbReference type="NCBI Taxonomy" id="252671"/>
    <lineage>
        <taxon>Eukaryota</taxon>
        <taxon>Metazoa</taxon>
        <taxon>Cnidaria</taxon>
        <taxon>Hydrozoa</taxon>
        <taxon>Hydroidolina</taxon>
        <taxon>Leptothecata</taxon>
        <taxon>Obeliida</taxon>
        <taxon>Clytiidae</taxon>
        <taxon>Clytia</taxon>
    </lineage>
</organism>
<evidence type="ECO:0000256" key="1">
    <source>
        <dbReference type="SAM" id="Phobius"/>
    </source>
</evidence>
<dbReference type="EnsemblMetazoa" id="CLYHEMT016651.1">
    <property type="protein sequence ID" value="CLYHEMP016651.1"/>
    <property type="gene ID" value="CLYHEMG016651"/>
</dbReference>
<keyword evidence="3" id="KW-1185">Reference proteome</keyword>
<dbReference type="GeneID" id="136806049"/>
<keyword evidence="1" id="KW-0812">Transmembrane</keyword>
<reference evidence="2" key="1">
    <citation type="submission" date="2021-01" db="UniProtKB">
        <authorList>
            <consortium name="EnsemblMetazoa"/>
        </authorList>
    </citation>
    <scope>IDENTIFICATION</scope>
</reference>
<keyword evidence="1" id="KW-0472">Membrane</keyword>
<dbReference type="PANTHER" id="PTHR16165">
    <property type="entry name" value="NXPE FAMILY MEMBER"/>
    <property type="match status" value="1"/>
</dbReference>
<sequence>MFSRLKRCSKYFIISCFGLSILTSTIQIYKFKSQTHGLLQYLADDPHKIDSEAEKAVFDQFHWSKQMQICRNRLSWKDRNTVKEERTNVEFSIIEISINESNQNIHGKVTIETFDWKKRRKAIGGDYYRVFLTEKSRNFKLHVRMFDNDDGTYIGVFKPPYEGLYSLEATIEYSMCEGFTDPPKDWFAKGSIQGEFQPEGTAGELDHFTNQPFPKLNFTIQNSPEIKFREKTRHSSVINTNRGYWFKGKYIPYNDGTPNDRQKSIKSTNTSFQKMIIYGDSLNYRFYNSLKRHRLCREMFRECVRIYSWNYKHEGEESNNFLLDRTKKTGQDFNRTKYLNEIRTEILQNNTEVFIINFGIHLTSTVSMETAMSVFDDFLKMVAKLRLERREATPLVIWKTTTPPFFEYSRHQMKTTSRFITKQRVEAWNSYTMEKCKQNGLPVLDVWDQAISSTNTYPTVDFIHLQDEVFSEAEHDLERFIRLYFSI</sequence>
<evidence type="ECO:0000313" key="3">
    <source>
        <dbReference type="Proteomes" id="UP000594262"/>
    </source>
</evidence>
<dbReference type="Gene3D" id="3.40.50.1110">
    <property type="entry name" value="SGNH hydrolase"/>
    <property type="match status" value="1"/>
</dbReference>